<feature type="transmembrane region" description="Helical" evidence="1">
    <location>
        <begin position="21"/>
        <end position="41"/>
    </location>
</feature>
<feature type="transmembrane region" description="Helical" evidence="1">
    <location>
        <begin position="87"/>
        <end position="106"/>
    </location>
</feature>
<keyword evidence="1" id="KW-1133">Transmembrane helix</keyword>
<dbReference type="KEGG" id="scor:J3U87_02170"/>
<dbReference type="AlphaFoldDB" id="A0A8A4TMP1"/>
<keyword evidence="1" id="KW-0472">Membrane</keyword>
<dbReference type="NCBIfam" id="NF037970">
    <property type="entry name" value="vanZ_1"/>
    <property type="match status" value="1"/>
</dbReference>
<organism evidence="2 3">
    <name type="scientific">Sulfidibacter corallicola</name>
    <dbReference type="NCBI Taxonomy" id="2818388"/>
    <lineage>
        <taxon>Bacteria</taxon>
        <taxon>Pseudomonadati</taxon>
        <taxon>Acidobacteriota</taxon>
        <taxon>Holophagae</taxon>
        <taxon>Acanthopleuribacterales</taxon>
        <taxon>Acanthopleuribacteraceae</taxon>
        <taxon>Sulfidibacter</taxon>
    </lineage>
</organism>
<name>A0A8A4TMP1_SULCO</name>
<proteinExistence type="predicted"/>
<evidence type="ECO:0000313" key="3">
    <source>
        <dbReference type="Proteomes" id="UP000663929"/>
    </source>
</evidence>
<keyword evidence="1" id="KW-0812">Transmembrane</keyword>
<dbReference type="Proteomes" id="UP000663929">
    <property type="component" value="Chromosome"/>
</dbReference>
<dbReference type="RefSeq" id="WP_237381380.1">
    <property type="nucleotide sequence ID" value="NZ_CP071793.1"/>
</dbReference>
<accession>A0A8A4TMP1</accession>
<evidence type="ECO:0000313" key="2">
    <source>
        <dbReference type="EMBL" id="QTD51249.1"/>
    </source>
</evidence>
<keyword evidence="3" id="KW-1185">Reference proteome</keyword>
<protein>
    <submittedName>
        <fullName evidence="2">VanZ family protein</fullName>
    </submittedName>
</protein>
<feature type="transmembrane region" description="Helical" evidence="1">
    <location>
        <begin position="118"/>
        <end position="138"/>
    </location>
</feature>
<gene>
    <name evidence="2" type="ORF">J3U87_02170</name>
</gene>
<sequence>MHTFLKRYVAKWILSVFRYRWMASIILLGLIDFISYQAFTLGGVMLPVRFQDKILHCGAFMVLYILGHLSLNFDFFPGIKGFSFRILALNWMVWLSYGFMIEAVQSLLNHRSASVGDFIADVCGIALGCTAVLAMNIYPPTQEAGTYEERL</sequence>
<feature type="transmembrane region" description="Helical" evidence="1">
    <location>
        <begin position="53"/>
        <end position="75"/>
    </location>
</feature>
<reference evidence="2" key="1">
    <citation type="submission" date="2021-03" db="EMBL/GenBank/DDBJ databases">
        <title>Acanthopleuribacteraceae sp. M133.</title>
        <authorList>
            <person name="Wang G."/>
        </authorList>
    </citation>
    <scope>NUCLEOTIDE SEQUENCE</scope>
    <source>
        <strain evidence="2">M133</strain>
    </source>
</reference>
<evidence type="ECO:0000256" key="1">
    <source>
        <dbReference type="SAM" id="Phobius"/>
    </source>
</evidence>
<dbReference type="EMBL" id="CP071793">
    <property type="protein sequence ID" value="QTD51249.1"/>
    <property type="molecule type" value="Genomic_DNA"/>
</dbReference>